<proteinExistence type="predicted"/>
<organism evidence="2 3">
    <name type="scientific">Aureimonas populi</name>
    <dbReference type="NCBI Taxonomy" id="1701758"/>
    <lineage>
        <taxon>Bacteria</taxon>
        <taxon>Pseudomonadati</taxon>
        <taxon>Pseudomonadota</taxon>
        <taxon>Alphaproteobacteria</taxon>
        <taxon>Hyphomicrobiales</taxon>
        <taxon>Aurantimonadaceae</taxon>
        <taxon>Aureimonas</taxon>
    </lineage>
</organism>
<dbReference type="InterPro" id="IPR032710">
    <property type="entry name" value="NTF2-like_dom_sf"/>
</dbReference>
<sequence>MSGTKSRRSHLLATALAATLSVAAYAGAASGAAAQTSSAEAQSAASLAVVMDFLSNTAPDKVEAAAERLVAPDATYVSLNFENPELKKILPWAGTDQGPKAYSGTFLRVADYWNIEDFTVTDQIASGEDVAIFGKFTYRSVTLGHVFTSPFSIHAKVRDGKMTYFQFMEDTYASAGSFRQSGSWTVKTTEDSAPLEVGAE</sequence>
<evidence type="ECO:0000313" key="3">
    <source>
        <dbReference type="Proteomes" id="UP001597371"/>
    </source>
</evidence>
<reference evidence="3" key="1">
    <citation type="journal article" date="2019" name="Int. J. Syst. Evol. Microbiol.">
        <title>The Global Catalogue of Microorganisms (GCM) 10K type strain sequencing project: providing services to taxonomists for standard genome sequencing and annotation.</title>
        <authorList>
            <consortium name="The Broad Institute Genomics Platform"/>
            <consortium name="The Broad Institute Genome Sequencing Center for Infectious Disease"/>
            <person name="Wu L."/>
            <person name="Ma J."/>
        </authorList>
    </citation>
    <scope>NUCLEOTIDE SEQUENCE [LARGE SCALE GENOMIC DNA]</scope>
    <source>
        <strain evidence="3">ZS-35-S2</strain>
    </source>
</reference>
<accession>A0ABW5CQK6</accession>
<dbReference type="SUPFAM" id="SSF54427">
    <property type="entry name" value="NTF2-like"/>
    <property type="match status" value="1"/>
</dbReference>
<name>A0ABW5CQK6_9HYPH</name>
<evidence type="ECO:0000256" key="1">
    <source>
        <dbReference type="SAM" id="SignalP"/>
    </source>
</evidence>
<dbReference type="RefSeq" id="WP_209739060.1">
    <property type="nucleotide sequence ID" value="NZ_CP072611.1"/>
</dbReference>
<feature type="chain" id="PRO_5046873410" evidence="1">
    <location>
        <begin position="29"/>
        <end position="200"/>
    </location>
</feature>
<dbReference type="Gene3D" id="3.10.450.50">
    <property type="match status" value="1"/>
</dbReference>
<dbReference type="InterPro" id="IPR006311">
    <property type="entry name" value="TAT_signal"/>
</dbReference>
<gene>
    <name evidence="2" type="ORF">ACFSKQ_11695</name>
</gene>
<comment type="caution">
    <text evidence="2">The sequence shown here is derived from an EMBL/GenBank/DDBJ whole genome shotgun (WGS) entry which is preliminary data.</text>
</comment>
<protein>
    <submittedName>
        <fullName evidence="2">Nuclear transport factor 2 family protein</fullName>
    </submittedName>
</protein>
<evidence type="ECO:0000313" key="2">
    <source>
        <dbReference type="EMBL" id="MFD2238123.1"/>
    </source>
</evidence>
<dbReference type="PROSITE" id="PS51318">
    <property type="entry name" value="TAT"/>
    <property type="match status" value="1"/>
</dbReference>
<keyword evidence="3" id="KW-1185">Reference proteome</keyword>
<dbReference type="Proteomes" id="UP001597371">
    <property type="component" value="Unassembled WGS sequence"/>
</dbReference>
<feature type="signal peptide" evidence="1">
    <location>
        <begin position="1"/>
        <end position="28"/>
    </location>
</feature>
<dbReference type="EMBL" id="JBHUIJ010000013">
    <property type="protein sequence ID" value="MFD2238123.1"/>
    <property type="molecule type" value="Genomic_DNA"/>
</dbReference>
<keyword evidence="1" id="KW-0732">Signal</keyword>